<evidence type="ECO:0000256" key="8">
    <source>
        <dbReference type="ARBA" id="ARBA00023065"/>
    </source>
</evidence>
<dbReference type="AlphaFoldDB" id="A0AB40APW9"/>
<evidence type="ECO:0000256" key="7">
    <source>
        <dbReference type="ARBA" id="ARBA00022989"/>
    </source>
</evidence>
<comment type="similarity">
    <text evidence="2 10">Belongs to the HAK/KUP transporter (TC 2.A.72.3) family.</text>
</comment>
<feature type="transmembrane region" description="Helical" evidence="10">
    <location>
        <begin position="511"/>
        <end position="532"/>
    </location>
</feature>
<dbReference type="Pfam" id="PF02705">
    <property type="entry name" value="K_trans"/>
    <property type="match status" value="1"/>
</dbReference>
<evidence type="ECO:0000313" key="14">
    <source>
        <dbReference type="Proteomes" id="UP001515500"/>
    </source>
</evidence>
<dbReference type="InterPro" id="IPR003855">
    <property type="entry name" value="K+_transporter"/>
</dbReference>
<keyword evidence="9 10" id="KW-0472">Membrane</keyword>
<evidence type="ECO:0000256" key="2">
    <source>
        <dbReference type="ARBA" id="ARBA00008440"/>
    </source>
</evidence>
<dbReference type="RefSeq" id="XP_039116859.1">
    <property type="nucleotide sequence ID" value="XM_039260925.1"/>
</dbReference>
<accession>A0AB40APW9</accession>
<feature type="transmembrane region" description="Helical" evidence="10">
    <location>
        <begin position="301"/>
        <end position="321"/>
    </location>
</feature>
<feature type="compositionally biased region" description="Basic and acidic residues" evidence="11">
    <location>
        <begin position="8"/>
        <end position="24"/>
    </location>
</feature>
<evidence type="ECO:0000256" key="6">
    <source>
        <dbReference type="ARBA" id="ARBA00022958"/>
    </source>
</evidence>
<dbReference type="PANTHER" id="PTHR30540">
    <property type="entry name" value="OSMOTIC STRESS POTASSIUM TRANSPORTER"/>
    <property type="match status" value="1"/>
</dbReference>
<feature type="transmembrane region" description="Helical" evidence="10">
    <location>
        <begin position="254"/>
        <end position="276"/>
    </location>
</feature>
<dbReference type="NCBIfam" id="TIGR00794">
    <property type="entry name" value="kup"/>
    <property type="match status" value="1"/>
</dbReference>
<proteinExistence type="inferred from homology"/>
<evidence type="ECO:0000256" key="3">
    <source>
        <dbReference type="ARBA" id="ARBA00022448"/>
    </source>
</evidence>
<dbReference type="GO" id="GO:0016020">
    <property type="term" value="C:membrane"/>
    <property type="evidence" value="ECO:0007669"/>
    <property type="project" value="UniProtKB-SubCell"/>
</dbReference>
<evidence type="ECO:0000259" key="12">
    <source>
        <dbReference type="Pfam" id="PF02705"/>
    </source>
</evidence>
<feature type="region of interest" description="Disordered" evidence="11">
    <location>
        <begin position="1"/>
        <end position="27"/>
    </location>
</feature>
<keyword evidence="14" id="KW-1185">Reference proteome</keyword>
<feature type="transmembrane region" description="Helical" evidence="10">
    <location>
        <begin position="102"/>
        <end position="120"/>
    </location>
</feature>
<evidence type="ECO:0000256" key="5">
    <source>
        <dbReference type="ARBA" id="ARBA00022692"/>
    </source>
</evidence>
<feature type="transmembrane region" description="Helical" evidence="10">
    <location>
        <begin position="455"/>
        <end position="478"/>
    </location>
</feature>
<feature type="transmembrane region" description="Helical" evidence="10">
    <location>
        <begin position="430"/>
        <end position="449"/>
    </location>
</feature>
<dbReference type="GO" id="GO:0015079">
    <property type="term" value="F:potassium ion transmembrane transporter activity"/>
    <property type="evidence" value="ECO:0007669"/>
    <property type="project" value="UniProtKB-UniRule"/>
</dbReference>
<feature type="transmembrane region" description="Helical" evidence="10">
    <location>
        <begin position="59"/>
        <end position="82"/>
    </location>
</feature>
<evidence type="ECO:0000256" key="10">
    <source>
        <dbReference type="RuleBase" id="RU321113"/>
    </source>
</evidence>
<feature type="domain" description="K+ potassium transporter C-terminal" evidence="13">
    <location>
        <begin position="562"/>
        <end position="739"/>
    </location>
</feature>
<comment type="function">
    <text evidence="10">Potassium transporter.</text>
</comment>
<dbReference type="PANTHER" id="PTHR30540:SF117">
    <property type="entry name" value="POTASSIUM TRANSPORTER"/>
    <property type="match status" value="1"/>
</dbReference>
<evidence type="ECO:0000256" key="11">
    <source>
        <dbReference type="SAM" id="MobiDB-lite"/>
    </source>
</evidence>
<dbReference type="InterPro" id="IPR053951">
    <property type="entry name" value="K_trans_N"/>
</dbReference>
<name>A0AB40APW9_DIOCR</name>
<dbReference type="GeneID" id="120252775"/>
<evidence type="ECO:0000313" key="15">
    <source>
        <dbReference type="RefSeq" id="XP_039116859.1"/>
    </source>
</evidence>
<dbReference type="Pfam" id="PF22776">
    <property type="entry name" value="K_trans_C"/>
    <property type="match status" value="1"/>
</dbReference>
<feature type="transmembrane region" description="Helical" evidence="10">
    <location>
        <begin position="485"/>
        <end position="505"/>
    </location>
</feature>
<gene>
    <name evidence="15" type="primary">LOC120252775</name>
</gene>
<feature type="transmembrane region" description="Helical" evidence="10">
    <location>
        <begin position="373"/>
        <end position="393"/>
    </location>
</feature>
<comment type="subcellular location">
    <subcellularLocation>
        <location evidence="1 10">Membrane</location>
        <topology evidence="1 10">Multi-pass membrane protein</topology>
    </subcellularLocation>
</comment>
<feature type="transmembrane region" description="Helical" evidence="10">
    <location>
        <begin position="230"/>
        <end position="247"/>
    </location>
</feature>
<protein>
    <recommendedName>
        <fullName evidence="10">Potassium transporter</fullName>
    </recommendedName>
</protein>
<evidence type="ECO:0000256" key="4">
    <source>
        <dbReference type="ARBA" id="ARBA00022538"/>
    </source>
</evidence>
<keyword evidence="4 10" id="KW-0633">Potassium transport</keyword>
<keyword evidence="6 10" id="KW-0630">Potassium</keyword>
<dbReference type="InterPro" id="IPR053952">
    <property type="entry name" value="K_trans_C"/>
</dbReference>
<sequence>MANLEGEENYKEAVEEGEKGKEEASSSTVIGLRRYDSLDIEAAKFTSERSSKNEDWGKIMALAFQSLGVVYGDLGTSPLYVISSIFTDGIKHKDDILGVLSLIYYTITLIPLVKYVLIVLQATDNGHGGTFALYSLICRHSEVGLIPSQQAEDGEVSNFKLELPNNRSERASKIKTALESTMFAKYFLLIFTMLGTAMVIGDGILTPCISVLSAVSGLQQAGSTLNEDKMAWISVAILILLFMLQRFGTDKVGYSFAPIITVWFISITGIGIFNFFKYDPWVFKAVNPMYIVDYFRRNGKAAWVSLGGVVLCVTGVEALFADVGHFSVKSIQVSMCGLVYPSLIFAYTGQASYLRENMGDVASIFYKSIPKSLYWPMFVVSVLAAIIASQAMISGTFSIIQQSLYLGCFPRVKIVQTSTKYEGQVYIPEMNYIIMIMCVLITLGFKNTVKIGNAYGIAVVFVMTLTSGYMVLIMLMIWKLSIINVILYVLVFGSMELVYLSSVLYKFIDGGYIPIGFAVFLVAVMLIWNYVYRMKYMYEMENRVPTEKVTEIVSDPSLQRIPGFGFFYSELVKGIPPIFNHYIANVPALHSVLVFVSVKSLPISRVPSDERFLFRRVGPRELFLFRCIARYGYKELRSNEQETFEFLLVQGLKDFIKQETINMNPQIDEDLEVVEREMKKGVIHLFGESEVVARRDSNWLKTIIIDYGYNCLKRNTRQQNEVFTIPHHRLLKVGMNVEL</sequence>
<reference evidence="15" key="1">
    <citation type="submission" date="2025-08" db="UniProtKB">
        <authorList>
            <consortium name="RefSeq"/>
        </authorList>
    </citation>
    <scope>IDENTIFICATION</scope>
</reference>
<feature type="domain" description="K+ potassium transporter integral membrane" evidence="12">
    <location>
        <begin position="62"/>
        <end position="550"/>
    </location>
</feature>
<keyword evidence="7 10" id="KW-1133">Transmembrane helix</keyword>
<evidence type="ECO:0000256" key="9">
    <source>
        <dbReference type="ARBA" id="ARBA00023136"/>
    </source>
</evidence>
<keyword evidence="8 10" id="KW-0406">Ion transport</keyword>
<feature type="transmembrane region" description="Helical" evidence="10">
    <location>
        <begin position="186"/>
        <end position="218"/>
    </location>
</feature>
<dbReference type="Proteomes" id="UP001515500">
    <property type="component" value="Chromosome 24"/>
</dbReference>
<evidence type="ECO:0000259" key="13">
    <source>
        <dbReference type="Pfam" id="PF22776"/>
    </source>
</evidence>
<organism evidence="14 15">
    <name type="scientific">Dioscorea cayennensis subsp. rotundata</name>
    <name type="common">White Guinea yam</name>
    <name type="synonym">Dioscorea rotundata</name>
    <dbReference type="NCBI Taxonomy" id="55577"/>
    <lineage>
        <taxon>Eukaryota</taxon>
        <taxon>Viridiplantae</taxon>
        <taxon>Streptophyta</taxon>
        <taxon>Embryophyta</taxon>
        <taxon>Tracheophyta</taxon>
        <taxon>Spermatophyta</taxon>
        <taxon>Magnoliopsida</taxon>
        <taxon>Liliopsida</taxon>
        <taxon>Dioscoreales</taxon>
        <taxon>Dioscoreaceae</taxon>
        <taxon>Dioscorea</taxon>
    </lineage>
</organism>
<evidence type="ECO:0000256" key="1">
    <source>
        <dbReference type="ARBA" id="ARBA00004141"/>
    </source>
</evidence>
<feature type="transmembrane region" description="Helical" evidence="10">
    <location>
        <begin position="333"/>
        <end position="353"/>
    </location>
</feature>
<keyword evidence="3" id="KW-0813">Transport</keyword>
<keyword evidence="5 10" id="KW-0812">Transmembrane</keyword>